<dbReference type="InterPro" id="IPR013783">
    <property type="entry name" value="Ig-like_fold"/>
</dbReference>
<name>A0ABM1KUD6_GEKJA</name>
<protein>
    <submittedName>
        <fullName evidence="7">Carcinoembryonic antigen-related cell adhesion molecule 16-like</fullName>
    </submittedName>
</protein>
<proteinExistence type="inferred from homology"/>
<evidence type="ECO:0000256" key="3">
    <source>
        <dbReference type="ARBA" id="ARBA00023319"/>
    </source>
</evidence>
<dbReference type="InterPro" id="IPR013106">
    <property type="entry name" value="Ig_V-set"/>
</dbReference>
<accession>A0ABM1KUD6</accession>
<reference evidence="7" key="1">
    <citation type="submission" date="2025-08" db="UniProtKB">
        <authorList>
            <consortium name="RefSeq"/>
        </authorList>
    </citation>
    <scope>IDENTIFICATION</scope>
</reference>
<keyword evidence="6" id="KW-1185">Reference proteome</keyword>
<dbReference type="Pfam" id="PF07686">
    <property type="entry name" value="V-set"/>
    <property type="match status" value="1"/>
</dbReference>
<dbReference type="PANTHER" id="PTHR44427">
    <property type="entry name" value="CARCINOEMBRYONIC ANTIGEN-RELATED CELL ADHESION MOLECULE 19"/>
    <property type="match status" value="1"/>
</dbReference>
<feature type="domain" description="Immunoglobulin V-set" evidence="5">
    <location>
        <begin position="45"/>
        <end position="122"/>
    </location>
</feature>
<dbReference type="RefSeq" id="XP_015277323.1">
    <property type="nucleotide sequence ID" value="XM_015421837.1"/>
</dbReference>
<dbReference type="SUPFAM" id="SSF48726">
    <property type="entry name" value="Immunoglobulin"/>
    <property type="match status" value="1"/>
</dbReference>
<evidence type="ECO:0000256" key="1">
    <source>
        <dbReference type="ARBA" id="ARBA00022729"/>
    </source>
</evidence>
<sequence length="183" mass="20079">MIELPKACWASPKAFVLAGILLSCAFSLGVAERKVSLILEPPRPQVGQNVTIAVRGGPQRFALCEWSREPRNGEPEAILEYIPGSSPQERKGSGHSGRETVRADCSLHIANLRPSDTGNYSIIFEESDQRPGQQPDEFYVGSVHLEVSVNFSVVRTGLWFAEFGPPKKVSPTNLTNLYGKDRA</sequence>
<dbReference type="InterPro" id="IPR036179">
    <property type="entry name" value="Ig-like_dom_sf"/>
</dbReference>
<keyword evidence="2" id="KW-0325">Glycoprotein</keyword>
<evidence type="ECO:0000256" key="2">
    <source>
        <dbReference type="ARBA" id="ARBA00023180"/>
    </source>
</evidence>
<evidence type="ECO:0000256" key="4">
    <source>
        <dbReference type="ARBA" id="ARBA00038222"/>
    </source>
</evidence>
<dbReference type="GeneID" id="107119374"/>
<organism evidence="6 7">
    <name type="scientific">Gekko japonicus</name>
    <name type="common">Schlegel's Japanese gecko</name>
    <dbReference type="NCBI Taxonomy" id="146911"/>
    <lineage>
        <taxon>Eukaryota</taxon>
        <taxon>Metazoa</taxon>
        <taxon>Chordata</taxon>
        <taxon>Craniata</taxon>
        <taxon>Vertebrata</taxon>
        <taxon>Euteleostomi</taxon>
        <taxon>Lepidosauria</taxon>
        <taxon>Squamata</taxon>
        <taxon>Bifurcata</taxon>
        <taxon>Gekkota</taxon>
        <taxon>Gekkonidae</taxon>
        <taxon>Gekkoninae</taxon>
        <taxon>Gekko</taxon>
    </lineage>
</organism>
<gene>
    <name evidence="7" type="primary">LOC107119374</name>
</gene>
<dbReference type="PANTHER" id="PTHR44427:SF1">
    <property type="entry name" value="CARCINOEMBRYONIC ANTIGEN-RELATED CELL ADHESION MOLECULE 1"/>
    <property type="match status" value="1"/>
</dbReference>
<keyword evidence="3" id="KW-0393">Immunoglobulin domain</keyword>
<dbReference type="InterPro" id="IPR050831">
    <property type="entry name" value="CEA_cell_adhesion"/>
</dbReference>
<dbReference type="Proteomes" id="UP000694871">
    <property type="component" value="Unplaced"/>
</dbReference>
<dbReference type="Gene3D" id="2.60.40.10">
    <property type="entry name" value="Immunoglobulins"/>
    <property type="match status" value="1"/>
</dbReference>
<evidence type="ECO:0000313" key="7">
    <source>
        <dbReference type="RefSeq" id="XP_015277323.1"/>
    </source>
</evidence>
<evidence type="ECO:0000259" key="5">
    <source>
        <dbReference type="Pfam" id="PF07686"/>
    </source>
</evidence>
<comment type="similarity">
    <text evidence="4">Belongs to the immunoglobulin superfamily. CEA family.</text>
</comment>
<dbReference type="PROSITE" id="PS51257">
    <property type="entry name" value="PROKAR_LIPOPROTEIN"/>
    <property type="match status" value="1"/>
</dbReference>
<evidence type="ECO:0000313" key="6">
    <source>
        <dbReference type="Proteomes" id="UP000694871"/>
    </source>
</evidence>
<keyword evidence="1" id="KW-0732">Signal</keyword>